<dbReference type="Pfam" id="PF02493">
    <property type="entry name" value="MORN"/>
    <property type="match status" value="6"/>
</dbReference>
<organism evidence="2">
    <name type="scientific">Trepomonas sp. PC1</name>
    <dbReference type="NCBI Taxonomy" id="1076344"/>
    <lineage>
        <taxon>Eukaryota</taxon>
        <taxon>Metamonada</taxon>
        <taxon>Diplomonadida</taxon>
        <taxon>Hexamitidae</taxon>
        <taxon>Hexamitinae</taxon>
        <taxon>Trepomonas</taxon>
    </lineage>
</organism>
<evidence type="ECO:0000313" key="2">
    <source>
        <dbReference type="EMBL" id="JAP92620.1"/>
    </source>
</evidence>
<dbReference type="PANTHER" id="PTHR43215">
    <property type="entry name" value="RADIAL SPOKE HEAD 1 HOMOLOG"/>
    <property type="match status" value="1"/>
</dbReference>
<dbReference type="GO" id="GO:0043565">
    <property type="term" value="F:sequence-specific DNA binding"/>
    <property type="evidence" value="ECO:0007669"/>
    <property type="project" value="InterPro"/>
</dbReference>
<dbReference type="SUPFAM" id="SSF82185">
    <property type="entry name" value="Histone H3 K4-specific methyltransferase SET7/9 N-terminal domain"/>
    <property type="match status" value="2"/>
</dbReference>
<dbReference type="PROSITE" id="PS00658">
    <property type="entry name" value="FORK_HEAD_2"/>
    <property type="match status" value="1"/>
</dbReference>
<dbReference type="InterPro" id="IPR030456">
    <property type="entry name" value="TF_fork_head_CS_2"/>
</dbReference>
<reference evidence="2" key="1">
    <citation type="submission" date="2015-07" db="EMBL/GenBank/DDBJ databases">
        <title>Adaptation to a free-living lifestyle via gene acquisitions in the diplomonad Trepomonas sp. PC1.</title>
        <authorList>
            <person name="Xu F."/>
            <person name="Jerlstrom-Hultqvist J."/>
            <person name="Kolisko M."/>
            <person name="Simpson A.G.B."/>
            <person name="Roger A.J."/>
            <person name="Svard S.G."/>
            <person name="Andersson J.O."/>
        </authorList>
    </citation>
    <scope>NUCLEOTIDE SEQUENCE</scope>
    <source>
        <strain evidence="2">PC1</strain>
    </source>
</reference>
<dbReference type="GO" id="GO:0003700">
    <property type="term" value="F:DNA-binding transcription factor activity"/>
    <property type="evidence" value="ECO:0007669"/>
    <property type="project" value="InterPro"/>
</dbReference>
<evidence type="ECO:0000256" key="1">
    <source>
        <dbReference type="ARBA" id="ARBA00022737"/>
    </source>
</evidence>
<sequence length="356" mass="41351">MNQYEMEYGKEWAFFSPDGSAYKGTWKNALRHGFGCHIYSNGDVYMGEFSQNLPHGQGRFFSRTPKLPNQSKKDIITNPDERPEYTLVYNGSWERGFRQGFGRFYYTKNSFYAGFWHSNLKHGRGCLFYSPQTNRASILLDKLENQPVSVAFQKNGQSKIKTSMKETGSIFIGNFDCDLRSGEGFVIFENGDVFIGNFQDNYAQGSGIMYFVEKHAKMSGDYIKGQQVKSIYQTEYESEDYEQILKVWSHISGGHVLMSQNVQEKLCKFYQCDWEEEFIPDPEYYPYDQRKPGPHDDEIIEKIMLNEPAEEICQLLPIKMRKEQSNIEKILHFPIPDHGNEIPENMLVDPFGVLNQ</sequence>
<accession>A0A146K707</accession>
<dbReference type="PANTHER" id="PTHR43215:SF14">
    <property type="entry name" value="RADIAL SPOKE HEAD 1 HOMOLOG"/>
    <property type="match status" value="1"/>
</dbReference>
<dbReference type="GO" id="GO:0005829">
    <property type="term" value="C:cytosol"/>
    <property type="evidence" value="ECO:0007669"/>
    <property type="project" value="TreeGrafter"/>
</dbReference>
<protein>
    <recommendedName>
        <fullName evidence="3">MORN repeat-containing protein</fullName>
    </recommendedName>
</protein>
<evidence type="ECO:0008006" key="3">
    <source>
        <dbReference type="Google" id="ProtNLM"/>
    </source>
</evidence>
<name>A0A146K707_9EUKA</name>
<dbReference type="Gene3D" id="2.20.110.10">
    <property type="entry name" value="Histone H3 K4-specific methyltransferase SET7/9 N-terminal domain"/>
    <property type="match status" value="2"/>
</dbReference>
<dbReference type="InterPro" id="IPR003409">
    <property type="entry name" value="MORN"/>
</dbReference>
<gene>
    <name evidence="2" type="ORF">TPC1_15382</name>
</gene>
<dbReference type="SMART" id="SM00698">
    <property type="entry name" value="MORN"/>
    <property type="match status" value="6"/>
</dbReference>
<keyword evidence="1" id="KW-0677">Repeat</keyword>
<dbReference type="AlphaFoldDB" id="A0A146K707"/>
<dbReference type="EMBL" id="GDID01003986">
    <property type="protein sequence ID" value="JAP92620.1"/>
    <property type="molecule type" value="Transcribed_RNA"/>
</dbReference>
<proteinExistence type="predicted"/>